<sequence length="371" mass="42384">MDYFISKIHKVEPGVSFSKISESPISACTFFFSDIIRPVFHNTIFESETDKIWKVLERDLTILESEYWFTSRFHILVDKLISKGFVLHDLWTPWTEWLLEKPLQPPMYPNGFVLKCTTENVPEEISKIFESLGFVINKNIMSKTNQVVYGQSNGTVPTDSISYPWPFNPSHTITHLFYGSRQSSKNFTGVGYSILCKNGNNESKIKTLSKHHMTVKLGPVNFNKTTYEGSGNIINGSKLGNAEMYMLIKEKVEKTSLWKHVVWMSIFDLPDNVNISSENKGNCILIKEINNGPLAVTVILKNELSFVNRILNTPCVWKKENILYKKKITVKLESDDISVPEFNPKLSSTVKRSGLLYETGNPYIINCDTIL</sequence>
<name>A0A0H4XWL3_9POXV</name>
<evidence type="ECO:0000313" key="2">
    <source>
        <dbReference type="Proteomes" id="UP000105007"/>
    </source>
</evidence>
<organism evidence="1 2">
    <name type="scientific">Salmon gill poxvirus</name>
    <dbReference type="NCBI Taxonomy" id="1680908"/>
    <lineage>
        <taxon>Viruses</taxon>
        <taxon>Varidnaviria</taxon>
        <taxon>Bamfordvirae</taxon>
        <taxon>Nucleocytoviricota</taxon>
        <taxon>Pokkesviricetes</taxon>
        <taxon>Chitovirales</taxon>
        <taxon>Poxviridae</taxon>
        <taxon>Chordopoxvirinae</taxon>
        <taxon>Salmonpoxvirus</taxon>
        <taxon>Salmonpoxvirus gillpox</taxon>
        <taxon>Salmon gillpox virus</taxon>
    </lineage>
</organism>
<keyword evidence="2" id="KW-1185">Reference proteome</keyword>
<proteinExistence type="predicted"/>
<dbReference type="EMBL" id="KT159937">
    <property type="protein sequence ID" value="AKR04206.1"/>
    <property type="molecule type" value="Genomic_DNA"/>
</dbReference>
<dbReference type="GeneID" id="25392249"/>
<dbReference type="KEGG" id="vg:25392249"/>
<accession>A0A0H4XWL3</accession>
<gene>
    <name evidence="1" type="ORF">SGPV082</name>
</gene>
<dbReference type="RefSeq" id="YP_009162454.1">
    <property type="nucleotide sequence ID" value="NC_027707.1"/>
</dbReference>
<evidence type="ECO:0000313" key="1">
    <source>
        <dbReference type="EMBL" id="AKR04206.1"/>
    </source>
</evidence>
<protein>
    <submittedName>
        <fullName evidence="1">I6-like protein</fullName>
    </submittedName>
</protein>
<dbReference type="Proteomes" id="UP000105007">
    <property type="component" value="Segment"/>
</dbReference>
<reference evidence="1 2" key="1">
    <citation type="journal article" date="2015" name="J. Virol.">
        <title>Salmon gill poxvirus, the deepest representative of the Chordopoxvirinae.</title>
        <authorList>
            <person name="Gjessing M.C."/>
            <person name="Yutin N."/>
            <person name="Tengs T."/>
            <person name="Senkevich T."/>
            <person name="Koonin E.V."/>
            <person name="Ronning H.P."/>
            <person name="Alarson M."/>
            <person name="Ylving S."/>
            <person name="Lie K.-I."/>
            <person name="Saure B."/>
            <person name="Tran L."/>
            <person name="Moss B."/>
            <person name="Dale O.B."/>
        </authorList>
    </citation>
    <scope>NUCLEOTIDE SEQUENCE [LARGE SCALE GENOMIC DNA]</scope>
    <source>
        <strain evidence="1">2012-04-F277-L3G</strain>
    </source>
</reference>